<dbReference type="AlphaFoldDB" id="A0A084JH02"/>
<gene>
    <name evidence="16" type="ORF">IO98_18570</name>
</gene>
<dbReference type="GO" id="GO:0000724">
    <property type="term" value="P:double-strand break repair via homologous recombination"/>
    <property type="evidence" value="ECO:0007669"/>
    <property type="project" value="InterPro"/>
</dbReference>
<keyword evidence="3" id="KW-0479">Metal-binding</keyword>
<dbReference type="GO" id="GO:0046872">
    <property type="term" value="F:metal ion binding"/>
    <property type="evidence" value="ECO:0007669"/>
    <property type="project" value="UniProtKB-KW"/>
</dbReference>
<dbReference type="GO" id="GO:0003677">
    <property type="term" value="F:DNA binding"/>
    <property type="evidence" value="ECO:0007669"/>
    <property type="project" value="UniProtKB-KW"/>
</dbReference>
<feature type="domain" description="ATP-dependent helicase/deoxyribonuclease subunit B N-terminal" evidence="15">
    <location>
        <begin position="5"/>
        <end position="275"/>
    </location>
</feature>
<evidence type="ECO:0000259" key="15">
    <source>
        <dbReference type="Pfam" id="PF21445"/>
    </source>
</evidence>
<dbReference type="InterPro" id="IPR038726">
    <property type="entry name" value="PDDEXK_AddAB-type"/>
</dbReference>
<keyword evidence="10" id="KW-0408">Iron</keyword>
<keyword evidence="12" id="KW-0238">DNA-binding</keyword>
<evidence type="ECO:0000256" key="7">
    <source>
        <dbReference type="ARBA" id="ARBA00022806"/>
    </source>
</evidence>
<dbReference type="PANTHER" id="PTHR30591:SF1">
    <property type="entry name" value="RECBCD ENZYME SUBUNIT RECC"/>
    <property type="match status" value="1"/>
</dbReference>
<evidence type="ECO:0000313" key="16">
    <source>
        <dbReference type="EMBL" id="KEZ88236.1"/>
    </source>
</evidence>
<evidence type="ECO:0000259" key="14">
    <source>
        <dbReference type="Pfam" id="PF12705"/>
    </source>
</evidence>
<dbReference type="EMBL" id="JPME01000025">
    <property type="protein sequence ID" value="KEZ88236.1"/>
    <property type="molecule type" value="Genomic_DNA"/>
</dbReference>
<dbReference type="NCBIfam" id="TIGR02773">
    <property type="entry name" value="addB_Gpos"/>
    <property type="match status" value="1"/>
</dbReference>
<organism evidence="16 17">
    <name type="scientific">Lacrimispora celerecrescens</name>
    <dbReference type="NCBI Taxonomy" id="29354"/>
    <lineage>
        <taxon>Bacteria</taxon>
        <taxon>Bacillati</taxon>
        <taxon>Bacillota</taxon>
        <taxon>Clostridia</taxon>
        <taxon>Lachnospirales</taxon>
        <taxon>Lachnospiraceae</taxon>
        <taxon>Lacrimispora</taxon>
    </lineage>
</organism>
<comment type="caution">
    <text evidence="16">The sequence shown here is derived from an EMBL/GenBank/DDBJ whole genome shotgun (WGS) entry which is preliminary data.</text>
</comment>
<dbReference type="PANTHER" id="PTHR30591">
    <property type="entry name" value="RECBCD ENZYME SUBUNIT RECC"/>
    <property type="match status" value="1"/>
</dbReference>
<dbReference type="STRING" id="29354.IO98_18570"/>
<dbReference type="GO" id="GO:0004386">
    <property type="term" value="F:helicase activity"/>
    <property type="evidence" value="ECO:0007669"/>
    <property type="project" value="UniProtKB-KW"/>
</dbReference>
<dbReference type="GO" id="GO:0005524">
    <property type="term" value="F:ATP binding"/>
    <property type="evidence" value="ECO:0007669"/>
    <property type="project" value="UniProtKB-KW"/>
</dbReference>
<dbReference type="SUPFAM" id="SSF52540">
    <property type="entry name" value="P-loop containing nucleoside triphosphate hydrolases"/>
    <property type="match status" value="1"/>
</dbReference>
<dbReference type="OrthoDB" id="9758506at2"/>
<dbReference type="RefSeq" id="WP_038283639.1">
    <property type="nucleotide sequence ID" value="NZ_JPME01000025.1"/>
</dbReference>
<evidence type="ECO:0000313" key="17">
    <source>
        <dbReference type="Proteomes" id="UP000028525"/>
    </source>
</evidence>
<keyword evidence="11" id="KW-0411">Iron-sulfur</keyword>
<evidence type="ECO:0000256" key="2">
    <source>
        <dbReference type="ARBA" id="ARBA00022722"/>
    </source>
</evidence>
<name>A0A084JH02_9FIRM</name>
<evidence type="ECO:0000256" key="6">
    <source>
        <dbReference type="ARBA" id="ARBA00022801"/>
    </source>
</evidence>
<keyword evidence="7 16" id="KW-0347">Helicase</keyword>
<keyword evidence="9" id="KW-0067">ATP-binding</keyword>
<keyword evidence="17" id="KW-1185">Reference proteome</keyword>
<evidence type="ECO:0000256" key="10">
    <source>
        <dbReference type="ARBA" id="ARBA00023004"/>
    </source>
</evidence>
<dbReference type="InterPro" id="IPR049035">
    <property type="entry name" value="ADDB_N"/>
</dbReference>
<keyword evidence="8" id="KW-0269">Exonuclease</keyword>
<evidence type="ECO:0000256" key="9">
    <source>
        <dbReference type="ARBA" id="ARBA00022840"/>
    </source>
</evidence>
<dbReference type="InterPro" id="IPR027417">
    <property type="entry name" value="P-loop_NTPase"/>
</dbReference>
<dbReference type="Proteomes" id="UP000028525">
    <property type="component" value="Unassembled WGS sequence"/>
</dbReference>
<evidence type="ECO:0000256" key="11">
    <source>
        <dbReference type="ARBA" id="ARBA00023014"/>
    </source>
</evidence>
<dbReference type="InterPro" id="IPR011604">
    <property type="entry name" value="PDDEXK-like_dom_sf"/>
</dbReference>
<evidence type="ECO:0000256" key="5">
    <source>
        <dbReference type="ARBA" id="ARBA00022763"/>
    </source>
</evidence>
<evidence type="ECO:0000256" key="1">
    <source>
        <dbReference type="ARBA" id="ARBA00022485"/>
    </source>
</evidence>
<keyword evidence="2" id="KW-0540">Nuclease</keyword>
<dbReference type="GO" id="GO:0004527">
    <property type="term" value="F:exonuclease activity"/>
    <property type="evidence" value="ECO:0007669"/>
    <property type="project" value="UniProtKB-KW"/>
</dbReference>
<keyword evidence="4" id="KW-0547">Nucleotide-binding</keyword>
<evidence type="ECO:0000256" key="8">
    <source>
        <dbReference type="ARBA" id="ARBA00022839"/>
    </source>
</evidence>
<evidence type="ECO:0000256" key="12">
    <source>
        <dbReference type="ARBA" id="ARBA00023125"/>
    </source>
</evidence>
<keyword evidence="6" id="KW-0378">Hydrolase</keyword>
<dbReference type="Gene3D" id="3.40.50.300">
    <property type="entry name" value="P-loop containing nucleotide triphosphate hydrolases"/>
    <property type="match status" value="4"/>
</dbReference>
<dbReference type="Pfam" id="PF21445">
    <property type="entry name" value="ADDB_N"/>
    <property type="match status" value="1"/>
</dbReference>
<evidence type="ECO:0000256" key="3">
    <source>
        <dbReference type="ARBA" id="ARBA00022723"/>
    </source>
</evidence>
<evidence type="ECO:0000256" key="13">
    <source>
        <dbReference type="ARBA" id="ARBA00023204"/>
    </source>
</evidence>
<dbReference type="Pfam" id="PF12705">
    <property type="entry name" value="PDDEXK_1"/>
    <property type="match status" value="1"/>
</dbReference>
<proteinExistence type="predicted"/>
<dbReference type="GO" id="GO:0051539">
    <property type="term" value="F:4 iron, 4 sulfur cluster binding"/>
    <property type="evidence" value="ECO:0007669"/>
    <property type="project" value="UniProtKB-KW"/>
</dbReference>
<feature type="domain" description="PD-(D/E)XK endonuclease-like" evidence="14">
    <location>
        <begin position="776"/>
        <end position="1115"/>
    </location>
</feature>
<keyword evidence="1" id="KW-0004">4Fe-4S</keyword>
<reference evidence="16 17" key="1">
    <citation type="submission" date="2014-07" db="EMBL/GenBank/DDBJ databases">
        <title>Draft genome of Clostridium celerecrescens 152B isolated from sediments associated with methane hydrate from Krishna Godavari basin.</title>
        <authorList>
            <person name="Honkalas V.S."/>
            <person name="Dabir A.P."/>
            <person name="Arora P."/>
            <person name="Dhakephalkar P.K."/>
        </authorList>
    </citation>
    <scope>NUCLEOTIDE SEQUENCE [LARGE SCALE GENOMIC DNA]</scope>
    <source>
        <strain evidence="16 17">152B</strain>
    </source>
</reference>
<sequence>MSLQLILGGSGSGKTFRLYTDLIRQSIEEPDTRYFAIVPEQFTMQTQKEIVSLHPNHGVMNIDIVSFKRLAYRVFEELAISSPQVLDDMGKSMVLRKVAANKKKDLVLYKEHLSKSGFISQLKSMLSELYQYGVTPEMLNEEIPDTISPMLRQKLSDISVIYQGFKDYIKDKYITTEEILDVLCRVLPRSELIKNSVITLDGYTGFTPVQYRILELFLRYSKRVIVTVTIDPAENMSRRSGVQELFYMSRQMIWKLNELAKETEAGKEKDILLKNHPAVRFLGEANGENREEKGCGENSLDFLEQNLYRYKGRSCQEGSDSIRLIKALNPNEEIAFVIRSMEEEIRDQGLRYRDMAVITGDIGGYSNEIIHQFQLNGIPFFLDNKKSILKNPMVELIRAAMEIIQKDFSYESVFRYLRTGLIAAKEDEEKIDRLENYVIAMGIRGFKRWDAQWEGWYRGGKELNLEELNGFREELMAPLSRLREAFKDPDSTVASMTGAVAALLMETGIEEKMLAYEEQFRDMGEFTLAMEYSQVYGLVIDLFDRLAGLLGEEHVSRREYGEILDAGFSEIQVGLIPATLDRVVVGDITRTRLDHIKVLFFVGVNDGIVPVKKEKSSLFTDREREFLGSHDMELAPTAREEGLRQRFYLYLALTKPEKRLVLSYAAMDGSGKSLRPSTLVGELKRLFPGLLEVSPLRTAVPLSMREAKDRLATGLREFGNTVEDRKLLELFKAFLLSEDHREEGKRLAEAAFYAYDQRGIGKAAAKALYGSVISGSVTRMEQYASCAYAHFLNYGLELMERQEYELAAMDIGNLFHDSIDLWFQRMKEEGRDFKTLTEEERKILVHECVTKVTEEYGNTILKSSARNAYLAGKVERITDRTVWALSEQLKKGDFVPVGFEVSFSAADQLNAMRIPLSKEEAIHLRGRIDRMDLCEDEDKVYVKIIDYKSGSTAFDLTALYYGLQLQLVVYMDAALEMEERKKPDKSVVPAGIFYYNINDPVIDREGDMTDEEINGKILKQLRMNGLVNSDLDAITHLDHEIETESDVIPVAMKNGIIQEARSSVAGGNRFSALRQFVREKLTSEGREILDGVIDVNPYKQGNRSACDYCPYHAVCGFDLKTTGYGFRKFKALKSEEIWPVIEGEEEEGESNGD</sequence>
<dbReference type="Gene3D" id="3.90.320.10">
    <property type="match status" value="1"/>
</dbReference>
<keyword evidence="5" id="KW-0227">DNA damage</keyword>
<evidence type="ECO:0000256" key="4">
    <source>
        <dbReference type="ARBA" id="ARBA00022741"/>
    </source>
</evidence>
<keyword evidence="13" id="KW-0234">DNA repair</keyword>
<dbReference type="InterPro" id="IPR014140">
    <property type="entry name" value="DNA_helicase_suAddB"/>
</dbReference>
<protein>
    <submittedName>
        <fullName evidence="16">ATP-dependent helicase</fullName>
    </submittedName>
</protein>
<accession>A0A084JH02</accession>